<evidence type="ECO:0000256" key="2">
    <source>
        <dbReference type="ARBA" id="ARBA00022448"/>
    </source>
</evidence>
<sequence>MKRSGIWVVLALVGIAIATGGGYWWGLKQAGSPSAKMPASSSVPAERKVLYYRNPMGLPDTSPEPKKDSMGMDYTPVYADEVPADSATANSGKADRKVLYYRNPMGLPDTSPVPKQDSMGMDYTPVYADEQSSSGQVKISPDKVQKLGVKTEQTALRDLTRTVRAVGQFQLDERRLHTVTTKFEGYIERLYVNATGQPVKRGQPLMDVYSPELVSAQEEYLVAWNGRQSLRSGTEESLVGVGQLAESSLKRLRNWDISDAQLRHLQQNGKANRTLTLYSPANGVVLEKTAVAGMRIMPGEPLFKIADLSTIWLLADVFEQDLALVHVGQSVKIGVDAYPGKEMSGKIAYIYPTVSPETRTAKVRIELANPSGMLRPDMYASVQLISGHGKAKVLTVSDSAVIDSGTRQIVLVQLADGLFEPREVKLGMRSDGYAEVLQGLSEDESVVVRANFLIDAESNLKAALGSFGGHSAHSSTKPVVAEPTPAPVTPIPATSHQGH</sequence>
<evidence type="ECO:0000256" key="6">
    <source>
        <dbReference type="SAM" id="Phobius"/>
    </source>
</evidence>
<dbReference type="EMBL" id="MLJW01000017">
    <property type="protein sequence ID" value="OIR12479.1"/>
    <property type="molecule type" value="Genomic_DNA"/>
</dbReference>
<evidence type="ECO:0000256" key="3">
    <source>
        <dbReference type="ARBA" id="ARBA00022729"/>
    </source>
</evidence>
<dbReference type="Gene3D" id="2.40.420.20">
    <property type="match status" value="1"/>
</dbReference>
<accession>A0A1J5SVI0</accession>
<dbReference type="Pfam" id="PF25919">
    <property type="entry name" value="BSH_CusB"/>
    <property type="match status" value="1"/>
</dbReference>
<name>A0A1J5SVI0_9ZZZZ</name>
<reference evidence="10" key="1">
    <citation type="submission" date="2016-10" db="EMBL/GenBank/DDBJ databases">
        <title>Sequence of Gallionella enrichment culture.</title>
        <authorList>
            <person name="Poehlein A."/>
            <person name="Muehling M."/>
            <person name="Daniel R."/>
        </authorList>
    </citation>
    <scope>NUCLEOTIDE SEQUENCE</scope>
</reference>
<evidence type="ECO:0000256" key="4">
    <source>
        <dbReference type="ARBA" id="ARBA00023065"/>
    </source>
</evidence>
<organism evidence="10">
    <name type="scientific">mine drainage metagenome</name>
    <dbReference type="NCBI Taxonomy" id="410659"/>
    <lineage>
        <taxon>unclassified sequences</taxon>
        <taxon>metagenomes</taxon>
        <taxon>ecological metagenomes</taxon>
    </lineage>
</organism>
<dbReference type="Gene3D" id="2.40.50.100">
    <property type="match status" value="1"/>
</dbReference>
<dbReference type="InterPro" id="IPR058649">
    <property type="entry name" value="CzcB_C"/>
</dbReference>
<feature type="transmembrane region" description="Helical" evidence="6">
    <location>
        <begin position="6"/>
        <end position="27"/>
    </location>
</feature>
<dbReference type="GO" id="GO:0030288">
    <property type="term" value="C:outer membrane-bounded periplasmic space"/>
    <property type="evidence" value="ECO:0007669"/>
    <property type="project" value="TreeGrafter"/>
</dbReference>
<dbReference type="Gene3D" id="2.40.30.170">
    <property type="match status" value="1"/>
</dbReference>
<keyword evidence="6" id="KW-1133">Transmembrane helix</keyword>
<evidence type="ECO:0000256" key="5">
    <source>
        <dbReference type="SAM" id="MobiDB-lite"/>
    </source>
</evidence>
<dbReference type="PANTHER" id="PTHR30097">
    <property type="entry name" value="CATION EFFLUX SYSTEM PROTEIN CUSB"/>
    <property type="match status" value="1"/>
</dbReference>
<dbReference type="FunFam" id="2.40.30.170:FF:000010">
    <property type="entry name" value="Efflux RND transporter periplasmic adaptor subunit"/>
    <property type="match status" value="1"/>
</dbReference>
<evidence type="ECO:0000256" key="1">
    <source>
        <dbReference type="ARBA" id="ARBA00009477"/>
    </source>
</evidence>
<dbReference type="GO" id="GO:0016020">
    <property type="term" value="C:membrane"/>
    <property type="evidence" value="ECO:0007669"/>
    <property type="project" value="InterPro"/>
</dbReference>
<dbReference type="InterPro" id="IPR006143">
    <property type="entry name" value="RND_pump_MFP"/>
</dbReference>
<feature type="region of interest" description="Disordered" evidence="5">
    <location>
        <begin position="472"/>
        <end position="499"/>
    </location>
</feature>
<feature type="region of interest" description="Disordered" evidence="5">
    <location>
        <begin position="54"/>
        <end position="73"/>
    </location>
</feature>
<proteinExistence type="inferred from homology"/>
<gene>
    <name evidence="10" type="primary">cusB_7</name>
    <name evidence="10" type="ORF">GALL_61780</name>
</gene>
<dbReference type="GO" id="GO:0046914">
    <property type="term" value="F:transition metal ion binding"/>
    <property type="evidence" value="ECO:0007669"/>
    <property type="project" value="TreeGrafter"/>
</dbReference>
<keyword evidence="3" id="KW-0732">Signal</keyword>
<keyword evidence="2" id="KW-0813">Transport</keyword>
<comment type="similarity">
    <text evidence="1">Belongs to the membrane fusion protein (MFP) (TC 8.A.1) family.</text>
</comment>
<dbReference type="Pfam" id="PF25954">
    <property type="entry name" value="Beta-barrel_RND_2"/>
    <property type="match status" value="1"/>
</dbReference>
<evidence type="ECO:0000259" key="8">
    <source>
        <dbReference type="Pfam" id="PF25954"/>
    </source>
</evidence>
<dbReference type="GO" id="GO:0022857">
    <property type="term" value="F:transmembrane transporter activity"/>
    <property type="evidence" value="ECO:0007669"/>
    <property type="project" value="InterPro"/>
</dbReference>
<dbReference type="AlphaFoldDB" id="A0A1J5SVI0"/>
<comment type="caution">
    <text evidence="10">The sequence shown here is derived from an EMBL/GenBank/DDBJ whole genome shotgun (WGS) entry which is preliminary data.</text>
</comment>
<feature type="domain" description="CzcB-like C-terminal circularly permuted SH3-like" evidence="9">
    <location>
        <begin position="394"/>
        <end position="454"/>
    </location>
</feature>
<dbReference type="GO" id="GO:0060003">
    <property type="term" value="P:copper ion export"/>
    <property type="evidence" value="ECO:0007669"/>
    <property type="project" value="TreeGrafter"/>
</dbReference>
<evidence type="ECO:0000259" key="7">
    <source>
        <dbReference type="Pfam" id="PF25919"/>
    </source>
</evidence>
<dbReference type="InterPro" id="IPR058790">
    <property type="entry name" value="BSH_CusB"/>
</dbReference>
<feature type="domain" description="CusB-like barrel-sandwich hybrid" evidence="7">
    <location>
        <begin position="177"/>
        <end position="306"/>
    </location>
</feature>
<dbReference type="Pfam" id="PF25975">
    <property type="entry name" value="CzcB_C"/>
    <property type="match status" value="1"/>
</dbReference>
<keyword evidence="6" id="KW-0812">Transmembrane</keyword>
<protein>
    <submittedName>
        <fullName evidence="10">Cation efflux system protein CusB</fullName>
    </submittedName>
</protein>
<dbReference type="GO" id="GO:0015679">
    <property type="term" value="P:plasma membrane copper ion transport"/>
    <property type="evidence" value="ECO:0007669"/>
    <property type="project" value="TreeGrafter"/>
</dbReference>
<dbReference type="NCBIfam" id="TIGR01730">
    <property type="entry name" value="RND_mfp"/>
    <property type="match status" value="1"/>
</dbReference>
<keyword evidence="4" id="KW-0406">Ion transport</keyword>
<keyword evidence="6" id="KW-0472">Membrane</keyword>
<feature type="domain" description="CusB-like beta-barrel" evidence="8">
    <location>
        <begin position="310"/>
        <end position="386"/>
    </location>
</feature>
<dbReference type="SUPFAM" id="SSF111369">
    <property type="entry name" value="HlyD-like secretion proteins"/>
    <property type="match status" value="1"/>
</dbReference>
<evidence type="ECO:0000259" key="9">
    <source>
        <dbReference type="Pfam" id="PF25975"/>
    </source>
</evidence>
<dbReference type="InterPro" id="IPR051909">
    <property type="entry name" value="MFP_Cation_Efflux"/>
</dbReference>
<evidence type="ECO:0000313" key="10">
    <source>
        <dbReference type="EMBL" id="OIR12479.1"/>
    </source>
</evidence>
<dbReference type="FunFam" id="2.40.420.20:FF:000003">
    <property type="entry name" value="Cation efflux system protein cusB"/>
    <property type="match status" value="1"/>
</dbReference>
<dbReference type="PANTHER" id="PTHR30097:SF15">
    <property type="entry name" value="CATION EFFLUX SYSTEM PROTEIN CUSB"/>
    <property type="match status" value="1"/>
</dbReference>
<dbReference type="InterPro" id="IPR058792">
    <property type="entry name" value="Beta-barrel_RND_2"/>
</dbReference>